<comment type="caution">
    <text evidence="1">The sequence shown here is derived from an EMBL/GenBank/DDBJ whole genome shotgun (WGS) entry which is preliminary data.</text>
</comment>
<dbReference type="SUPFAM" id="SSF53254">
    <property type="entry name" value="Phosphoglycerate mutase-like"/>
    <property type="match status" value="1"/>
</dbReference>
<dbReference type="InterPro" id="IPR013078">
    <property type="entry name" value="His_Pase_superF_clade-1"/>
</dbReference>
<accession>A0A421D2K9</accession>
<dbReference type="GO" id="GO:0050278">
    <property type="term" value="F:sedoheptulose-bisphosphatase activity"/>
    <property type="evidence" value="ECO:0007669"/>
    <property type="project" value="TreeGrafter"/>
</dbReference>
<sequence>MSARVFLIRHGETEGTRGLQHISTIDHKLSTSGEKQVELTREQYASAVHVYCHHKREIWKLKENFDTSYLTPATRDRQTCEILRLGMHHHQHFYDRATKQTSTTAIPPVAGDVADATIQITSNLAEWNYGEYEGLTTDQIWAKRKQAGLDKERPWSVWEDGCPGGESPQQVTDRLDELIREMREVLKSTAASWPGGRIVPHTNYEPRDIVCIGPGQSLAALAIRWAGLPMKCGMRLLIETAGVAVLGFEDEDLMQPAIVLGRRPVVP</sequence>
<dbReference type="STRING" id="1245748.A0A421D2K9"/>
<dbReference type="GO" id="GO:0046390">
    <property type="term" value="P:ribose phosphate biosynthetic process"/>
    <property type="evidence" value="ECO:0007669"/>
    <property type="project" value="TreeGrafter"/>
</dbReference>
<name>A0A421D2K9_9EURO</name>
<evidence type="ECO:0000313" key="1">
    <source>
        <dbReference type="EMBL" id="RLL96368.1"/>
    </source>
</evidence>
<dbReference type="Pfam" id="PF00300">
    <property type="entry name" value="His_Phos_1"/>
    <property type="match status" value="2"/>
</dbReference>
<dbReference type="InterPro" id="IPR050275">
    <property type="entry name" value="PGM_Phosphatase"/>
</dbReference>
<dbReference type="SMART" id="SM00855">
    <property type="entry name" value="PGAM"/>
    <property type="match status" value="1"/>
</dbReference>
<dbReference type="Gene3D" id="3.40.50.1240">
    <property type="entry name" value="Phosphoglycerate mutase-like"/>
    <property type="match status" value="1"/>
</dbReference>
<proteinExistence type="predicted"/>
<dbReference type="OrthoDB" id="4818801at2759"/>
<dbReference type="CDD" id="cd07040">
    <property type="entry name" value="HP"/>
    <property type="match status" value="1"/>
</dbReference>
<dbReference type="Proteomes" id="UP000215289">
    <property type="component" value="Unassembled WGS sequence"/>
</dbReference>
<reference evidence="1 2" key="1">
    <citation type="submission" date="2018-08" db="EMBL/GenBank/DDBJ databases">
        <title>Draft genome sequences of two Aspergillus turcosus clinical strains isolated from bronchoalveolar lavage fluid: one azole-susceptible and the other azole-resistant.</title>
        <authorList>
            <person name="Parent-Michaud M."/>
            <person name="Dufresne P.J."/>
            <person name="Fournier E."/>
            <person name="Martineau C."/>
            <person name="Moreira S."/>
            <person name="Perkins V."/>
            <person name="De Repentigny L."/>
            <person name="Dufresne S.F."/>
        </authorList>
    </citation>
    <scope>NUCLEOTIDE SEQUENCE [LARGE SCALE GENOMIC DNA]</scope>
    <source>
        <strain evidence="1">HMR AF 1038</strain>
    </source>
</reference>
<dbReference type="AlphaFoldDB" id="A0A421D2K9"/>
<dbReference type="EMBL" id="NIDN02000113">
    <property type="protein sequence ID" value="RLL96368.1"/>
    <property type="molecule type" value="Genomic_DNA"/>
</dbReference>
<dbReference type="PANTHER" id="PTHR48100:SF15">
    <property type="entry name" value="SEDOHEPTULOSE 1,7-BISPHOSPHATASE"/>
    <property type="match status" value="1"/>
</dbReference>
<evidence type="ECO:0000313" key="2">
    <source>
        <dbReference type="Proteomes" id="UP000215289"/>
    </source>
</evidence>
<dbReference type="InterPro" id="IPR029033">
    <property type="entry name" value="His_PPase_superfam"/>
</dbReference>
<dbReference type="PANTHER" id="PTHR48100">
    <property type="entry name" value="BROAD-SPECIFICITY PHOSPHATASE YOR283W-RELATED"/>
    <property type="match status" value="1"/>
</dbReference>
<evidence type="ECO:0008006" key="3">
    <source>
        <dbReference type="Google" id="ProtNLM"/>
    </source>
</evidence>
<keyword evidence="2" id="KW-1185">Reference proteome</keyword>
<gene>
    <name evidence="1" type="ORF">CFD26_105920</name>
</gene>
<protein>
    <recommendedName>
        <fullName evidence="3">Phosphoglycerate mutase</fullName>
    </recommendedName>
</protein>
<organism evidence="1 2">
    <name type="scientific">Aspergillus turcosus</name>
    <dbReference type="NCBI Taxonomy" id="1245748"/>
    <lineage>
        <taxon>Eukaryota</taxon>
        <taxon>Fungi</taxon>
        <taxon>Dikarya</taxon>
        <taxon>Ascomycota</taxon>
        <taxon>Pezizomycotina</taxon>
        <taxon>Eurotiomycetes</taxon>
        <taxon>Eurotiomycetidae</taxon>
        <taxon>Eurotiales</taxon>
        <taxon>Aspergillaceae</taxon>
        <taxon>Aspergillus</taxon>
        <taxon>Aspergillus subgen. Fumigati</taxon>
    </lineage>
</organism>